<dbReference type="RefSeq" id="WP_281094426.1">
    <property type="nucleotide sequence ID" value="NZ_JARYZI010000006.1"/>
</dbReference>
<dbReference type="Pfam" id="PF00156">
    <property type="entry name" value="Pribosyltran"/>
    <property type="match status" value="1"/>
</dbReference>
<reference evidence="4 5" key="1">
    <citation type="submission" date="2023-04" db="EMBL/GenBank/DDBJ databases">
        <title>Fusibacter bizertensis strain WBS, isolated from littoral bottom sediments of the Arctic seas - biochemical and genomic analysis.</title>
        <authorList>
            <person name="Brioukhanov A.L."/>
        </authorList>
    </citation>
    <scope>NUCLEOTIDE SEQUENCE [LARGE SCALE GENOMIC DNA]</scope>
    <source>
        <strain evidence="4 5">WBS</strain>
    </source>
</reference>
<feature type="domain" description="Phosphoribosyltransferase" evidence="2">
    <location>
        <begin position="173"/>
        <end position="248"/>
    </location>
</feature>
<dbReference type="Gene3D" id="3.40.50.2020">
    <property type="match status" value="1"/>
</dbReference>
<dbReference type="CDD" id="cd06223">
    <property type="entry name" value="PRTases_typeI"/>
    <property type="match status" value="1"/>
</dbReference>
<protein>
    <submittedName>
        <fullName evidence="4">ComF family protein</fullName>
    </submittedName>
</protein>
<evidence type="ECO:0000259" key="2">
    <source>
        <dbReference type="Pfam" id="PF00156"/>
    </source>
</evidence>
<accession>A0ABT6NDT1</accession>
<evidence type="ECO:0000256" key="1">
    <source>
        <dbReference type="ARBA" id="ARBA00008007"/>
    </source>
</evidence>
<dbReference type="SUPFAM" id="SSF53271">
    <property type="entry name" value="PRTase-like"/>
    <property type="match status" value="1"/>
</dbReference>
<proteinExistence type="inferred from homology"/>
<keyword evidence="5" id="KW-1185">Reference proteome</keyword>
<dbReference type="Proteomes" id="UP001158045">
    <property type="component" value="Unassembled WGS sequence"/>
</dbReference>
<evidence type="ECO:0000313" key="5">
    <source>
        <dbReference type="Proteomes" id="UP001158045"/>
    </source>
</evidence>
<gene>
    <name evidence="4" type="ORF">QE109_10480</name>
</gene>
<evidence type="ECO:0000313" key="4">
    <source>
        <dbReference type="EMBL" id="MDH8678575.1"/>
    </source>
</evidence>
<dbReference type="InterPro" id="IPR051910">
    <property type="entry name" value="ComF/GntX_DNA_util-trans"/>
</dbReference>
<dbReference type="Pfam" id="PF18912">
    <property type="entry name" value="DZR_2"/>
    <property type="match status" value="1"/>
</dbReference>
<evidence type="ECO:0000259" key="3">
    <source>
        <dbReference type="Pfam" id="PF18912"/>
    </source>
</evidence>
<dbReference type="PANTHER" id="PTHR47505">
    <property type="entry name" value="DNA UTILIZATION PROTEIN YHGH"/>
    <property type="match status" value="1"/>
</dbReference>
<organism evidence="4 5">
    <name type="scientific">Fusibacter bizertensis</name>
    <dbReference type="NCBI Taxonomy" id="1488331"/>
    <lineage>
        <taxon>Bacteria</taxon>
        <taxon>Bacillati</taxon>
        <taxon>Bacillota</taxon>
        <taxon>Clostridia</taxon>
        <taxon>Eubacteriales</taxon>
        <taxon>Eubacteriales Family XII. Incertae Sedis</taxon>
        <taxon>Fusibacter</taxon>
    </lineage>
</organism>
<dbReference type="InterPro" id="IPR000836">
    <property type="entry name" value="PRTase_dom"/>
</dbReference>
<dbReference type="PANTHER" id="PTHR47505:SF1">
    <property type="entry name" value="DNA UTILIZATION PROTEIN YHGH"/>
    <property type="match status" value="1"/>
</dbReference>
<sequence>MTIKSVIIQCLDLIFPRRLTCYFCEEELPPHNTSALCEHCVDEIVRLDGHQCMKCGRTIEIAYAQHADYYFKCKECQEKFTFFSKHRSFGEYSGHLKMAIMGLKYKKQIYQAQFFGEQLAMMIEKDEALLDFDIIVPVPIHLTRRMMRGYNQAERIAFYLAKTLNANPPEELLVRTRHTKKLKNLNKASRKAMLENAIIVKRYKKNRVKGQKILLVDDIYTTGATLDACSKALYEAGCDQINCITVARGV</sequence>
<comment type="similarity">
    <text evidence="1">Belongs to the ComF/GntX family.</text>
</comment>
<feature type="domain" description="Double zinc ribbon" evidence="3">
    <location>
        <begin position="11"/>
        <end position="76"/>
    </location>
</feature>
<comment type="caution">
    <text evidence="4">The sequence shown here is derived from an EMBL/GenBank/DDBJ whole genome shotgun (WGS) entry which is preliminary data.</text>
</comment>
<dbReference type="InterPro" id="IPR029057">
    <property type="entry name" value="PRTase-like"/>
</dbReference>
<dbReference type="InterPro" id="IPR044005">
    <property type="entry name" value="DZR_2"/>
</dbReference>
<name>A0ABT6NDT1_9FIRM</name>
<dbReference type="EMBL" id="JARYZI010000006">
    <property type="protein sequence ID" value="MDH8678575.1"/>
    <property type="molecule type" value="Genomic_DNA"/>
</dbReference>